<protein>
    <submittedName>
        <fullName evidence="1">Uncharacterized protein</fullName>
    </submittedName>
</protein>
<organism evidence="1 2">
    <name type="scientific">Nelumbo nucifera</name>
    <name type="common">Sacred lotus</name>
    <dbReference type="NCBI Taxonomy" id="4432"/>
    <lineage>
        <taxon>Eukaryota</taxon>
        <taxon>Viridiplantae</taxon>
        <taxon>Streptophyta</taxon>
        <taxon>Embryophyta</taxon>
        <taxon>Tracheophyta</taxon>
        <taxon>Spermatophyta</taxon>
        <taxon>Magnoliopsida</taxon>
        <taxon>Proteales</taxon>
        <taxon>Nelumbonaceae</taxon>
        <taxon>Nelumbo</taxon>
    </lineage>
</organism>
<evidence type="ECO:0000313" key="1">
    <source>
        <dbReference type="EMBL" id="DAD19481.1"/>
    </source>
</evidence>
<name>A0A822XK22_NELNU</name>
<reference evidence="1 2" key="1">
    <citation type="journal article" date="2020" name="Mol. Biol. Evol.">
        <title>Distinct Expression and Methylation Patterns for Genes with Different Fates following a Single Whole-Genome Duplication in Flowering Plants.</title>
        <authorList>
            <person name="Shi T."/>
            <person name="Rahmani R.S."/>
            <person name="Gugger P.F."/>
            <person name="Wang M."/>
            <person name="Li H."/>
            <person name="Zhang Y."/>
            <person name="Li Z."/>
            <person name="Wang Q."/>
            <person name="Van de Peer Y."/>
            <person name="Marchal K."/>
            <person name="Chen J."/>
        </authorList>
    </citation>
    <scope>NUCLEOTIDE SEQUENCE [LARGE SCALE GENOMIC DNA]</scope>
    <source>
        <tissue evidence="1">Leaf</tissue>
    </source>
</reference>
<comment type="caution">
    <text evidence="1">The sequence shown here is derived from an EMBL/GenBank/DDBJ whole genome shotgun (WGS) entry which is preliminary data.</text>
</comment>
<gene>
    <name evidence="1" type="ORF">HUJ06_020944</name>
</gene>
<evidence type="ECO:0000313" key="2">
    <source>
        <dbReference type="Proteomes" id="UP000607653"/>
    </source>
</evidence>
<dbReference type="EMBL" id="DUZY01000001">
    <property type="protein sequence ID" value="DAD19481.1"/>
    <property type="molecule type" value="Genomic_DNA"/>
</dbReference>
<accession>A0A822XK22</accession>
<keyword evidence="2" id="KW-1185">Reference proteome</keyword>
<dbReference type="Proteomes" id="UP000607653">
    <property type="component" value="Unassembled WGS sequence"/>
</dbReference>
<dbReference type="AlphaFoldDB" id="A0A822XK22"/>
<sequence>MLEFRIPYQSDVLFHCYLCLLAVVVEYSTNSSLNVSRG</sequence>
<proteinExistence type="predicted"/>